<evidence type="ECO:0000313" key="1">
    <source>
        <dbReference type="EMBL" id="KAI8557153.1"/>
    </source>
</evidence>
<evidence type="ECO:0000313" key="2">
    <source>
        <dbReference type="Proteomes" id="UP001062846"/>
    </source>
</evidence>
<gene>
    <name evidence="1" type="ORF">RHMOL_Rhmol05G0313200</name>
</gene>
<dbReference type="Proteomes" id="UP001062846">
    <property type="component" value="Chromosome 5"/>
</dbReference>
<dbReference type="EMBL" id="CM046392">
    <property type="protein sequence ID" value="KAI8557153.1"/>
    <property type="molecule type" value="Genomic_DNA"/>
</dbReference>
<proteinExistence type="predicted"/>
<protein>
    <submittedName>
        <fullName evidence="1">Uncharacterized protein</fullName>
    </submittedName>
</protein>
<reference evidence="1" key="1">
    <citation type="submission" date="2022-02" db="EMBL/GenBank/DDBJ databases">
        <title>Plant Genome Project.</title>
        <authorList>
            <person name="Zhang R.-G."/>
        </authorList>
    </citation>
    <scope>NUCLEOTIDE SEQUENCE</scope>
    <source>
        <strain evidence="1">AT1</strain>
    </source>
</reference>
<accession>A0ACC0NXC0</accession>
<sequence length="433" mass="48009">MKFNPAHLQGEEVEKMSTMLSNQGVLIEQGPNTKMIADCFALCEAIGIDTYRLRKFIIGKYPNVRMEVLGPAPYERAVKKIGNKMDLALVDLKEVLSLADIGRVSWKGIGKPLAEEILQKTFGACDRLLALPSDYEKVHAFVGRIMEYFEPNLFAVFGSEVASKLIVGTAGGLSALANISADDFSLIEPCCDGKLVFDAGRVAALLVLAISAPLSNEKHMFSIPPRIFHHAVEVLGRISHALSDVMDQDTLLAYLYHCSISRVISSDNLFELLVINSKNLTDTHLCMKMYLSFCVIIEAFSDGSTLKKLHSTLSQIESLYSELSIEPSKFCKTQAHKTELDVSGNDHDNPFPFILGLPIGIRLGITLYNISRENRSWLRLAVDEALSEFVYLDVDRFGILEATIKSGNSDLLHLFTKSKYFHSEGLPWIGVLV</sequence>
<organism evidence="1 2">
    <name type="scientific">Rhododendron molle</name>
    <name type="common">Chinese azalea</name>
    <name type="synonym">Azalea mollis</name>
    <dbReference type="NCBI Taxonomy" id="49168"/>
    <lineage>
        <taxon>Eukaryota</taxon>
        <taxon>Viridiplantae</taxon>
        <taxon>Streptophyta</taxon>
        <taxon>Embryophyta</taxon>
        <taxon>Tracheophyta</taxon>
        <taxon>Spermatophyta</taxon>
        <taxon>Magnoliopsida</taxon>
        <taxon>eudicotyledons</taxon>
        <taxon>Gunneridae</taxon>
        <taxon>Pentapetalae</taxon>
        <taxon>asterids</taxon>
        <taxon>Ericales</taxon>
        <taxon>Ericaceae</taxon>
        <taxon>Ericoideae</taxon>
        <taxon>Rhodoreae</taxon>
        <taxon>Rhododendron</taxon>
    </lineage>
</organism>
<name>A0ACC0NXC0_RHOML</name>
<comment type="caution">
    <text evidence="1">The sequence shown here is derived from an EMBL/GenBank/DDBJ whole genome shotgun (WGS) entry which is preliminary data.</text>
</comment>
<keyword evidence="2" id="KW-1185">Reference proteome</keyword>